<keyword evidence="3" id="KW-0812">Transmembrane</keyword>
<evidence type="ECO:0000313" key="5">
    <source>
        <dbReference type="Proteomes" id="UP001300692"/>
    </source>
</evidence>
<keyword evidence="1 2" id="KW-0808">Transferase</keyword>
<comment type="similarity">
    <text evidence="2">Belongs to the CDP-alcohol phosphatidyltransferase class-I family.</text>
</comment>
<comment type="caution">
    <text evidence="4">The sequence shown here is derived from an EMBL/GenBank/DDBJ whole genome shotgun (WGS) entry which is preliminary data.</text>
</comment>
<sequence>MNIISRIRQDFRKSYQSIKLPQVEETFDIYFSRFFGYYFAVLAKRMSLTPNQVSLSSLFFGLIAGVLFYFQENFTLMMTACFLITLAGLLDSADGQLARMTGQSSEFGRKVDALIDILVFSAAYLGGLFYFFHHGYGWWIVPLAVGAGYFHSIKSAVYEFYKTEFIYYLNEGKGCHRVSYIEEVMANPPKKGIGLKIMHYMEIDYIQKQAMFQGRKRAVREQFEQWALGKESAKFKDKYNKIQTSILTWWALVGGTNVHRTALMVCSLFGRMDIYFFFSISITVFLIPIAIWQNSLDRRLIEEMK</sequence>
<gene>
    <name evidence="4" type="ORF">N7U62_11280</name>
</gene>
<name>A0ABT3CU72_9BACT</name>
<dbReference type="PROSITE" id="PS00379">
    <property type="entry name" value="CDP_ALCOHOL_P_TRANSF"/>
    <property type="match status" value="1"/>
</dbReference>
<dbReference type="InterPro" id="IPR048254">
    <property type="entry name" value="CDP_ALCOHOL_P_TRANSF_CS"/>
</dbReference>
<keyword evidence="3" id="KW-1133">Transmembrane helix</keyword>
<dbReference type="InterPro" id="IPR000462">
    <property type="entry name" value="CDP-OH_P_trans"/>
</dbReference>
<dbReference type="RefSeq" id="WP_264138075.1">
    <property type="nucleotide sequence ID" value="NZ_JAOYOD010000001.1"/>
</dbReference>
<feature type="transmembrane region" description="Helical" evidence="3">
    <location>
        <begin position="138"/>
        <end position="157"/>
    </location>
</feature>
<organism evidence="4 5">
    <name type="scientific">Reichenbachiella ulvae</name>
    <dbReference type="NCBI Taxonomy" id="2980104"/>
    <lineage>
        <taxon>Bacteria</taxon>
        <taxon>Pseudomonadati</taxon>
        <taxon>Bacteroidota</taxon>
        <taxon>Cytophagia</taxon>
        <taxon>Cytophagales</taxon>
        <taxon>Reichenbachiellaceae</taxon>
        <taxon>Reichenbachiella</taxon>
    </lineage>
</organism>
<feature type="transmembrane region" description="Helical" evidence="3">
    <location>
        <begin position="53"/>
        <end position="70"/>
    </location>
</feature>
<dbReference type="InterPro" id="IPR043130">
    <property type="entry name" value="CDP-OH_PTrfase_TM_dom"/>
</dbReference>
<protein>
    <submittedName>
        <fullName evidence="4">CDP-alcohol phosphatidyltransferase family protein</fullName>
    </submittedName>
</protein>
<evidence type="ECO:0000256" key="1">
    <source>
        <dbReference type="ARBA" id="ARBA00022679"/>
    </source>
</evidence>
<dbReference type="EMBL" id="JAOYOD010000001">
    <property type="protein sequence ID" value="MCV9387250.1"/>
    <property type="molecule type" value="Genomic_DNA"/>
</dbReference>
<evidence type="ECO:0000256" key="3">
    <source>
        <dbReference type="SAM" id="Phobius"/>
    </source>
</evidence>
<keyword evidence="5" id="KW-1185">Reference proteome</keyword>
<evidence type="ECO:0000313" key="4">
    <source>
        <dbReference type="EMBL" id="MCV9387250.1"/>
    </source>
</evidence>
<feature type="transmembrane region" description="Helical" evidence="3">
    <location>
        <begin position="274"/>
        <end position="292"/>
    </location>
</feature>
<evidence type="ECO:0000256" key="2">
    <source>
        <dbReference type="RuleBase" id="RU003750"/>
    </source>
</evidence>
<dbReference type="Proteomes" id="UP001300692">
    <property type="component" value="Unassembled WGS sequence"/>
</dbReference>
<accession>A0ABT3CU72</accession>
<dbReference type="Pfam" id="PF01066">
    <property type="entry name" value="CDP-OH_P_transf"/>
    <property type="match status" value="1"/>
</dbReference>
<proteinExistence type="inferred from homology"/>
<feature type="transmembrane region" description="Helical" evidence="3">
    <location>
        <begin position="113"/>
        <end position="132"/>
    </location>
</feature>
<feature type="transmembrane region" description="Helical" evidence="3">
    <location>
        <begin position="76"/>
        <end position="93"/>
    </location>
</feature>
<reference evidence="4 5" key="1">
    <citation type="submission" date="2022-10" db="EMBL/GenBank/DDBJ databases">
        <title>Comparative genomics and taxonomic characterization of three novel marine species of genus Reichenbachiella exhibiting antioxidant and polysaccharide degradation activities.</title>
        <authorList>
            <person name="Muhammad N."/>
            <person name="Lee Y.-J."/>
            <person name="Ko J."/>
            <person name="Kim S.-G."/>
        </authorList>
    </citation>
    <scope>NUCLEOTIDE SEQUENCE [LARGE SCALE GENOMIC DNA]</scope>
    <source>
        <strain evidence="4 5">ABR2-5</strain>
    </source>
</reference>
<dbReference type="Gene3D" id="1.20.120.1760">
    <property type="match status" value="1"/>
</dbReference>
<keyword evidence="3" id="KW-0472">Membrane</keyword>